<keyword evidence="2" id="KW-0808">Transferase</keyword>
<keyword evidence="2" id="KW-0830">Ubiquinone</keyword>
<feature type="domain" description="PhnB-like" evidence="1">
    <location>
        <begin position="9"/>
        <end position="148"/>
    </location>
</feature>
<evidence type="ECO:0000313" key="2">
    <source>
        <dbReference type="EMBL" id="KGM34363.1"/>
    </source>
</evidence>
<dbReference type="Proteomes" id="UP000029995">
    <property type="component" value="Unassembled WGS sequence"/>
</dbReference>
<dbReference type="EMBL" id="JANX01000098">
    <property type="protein sequence ID" value="KGM34363.1"/>
    <property type="molecule type" value="Genomic_DNA"/>
</dbReference>
<dbReference type="Pfam" id="PF06983">
    <property type="entry name" value="3-dmu-9_3-mt"/>
    <property type="match status" value="1"/>
</dbReference>
<sequence>MQGQSASQAIKPYLFFDGRCDEALEFYTRTLGARVEQLFRFKDAPPPPPDAQPQEGCGPVTAEMAEKVMHACVTIRGTMVFVSDGMCQGKAEFKGVSLALELPTDAEAETAFAALAEGGQVQMPMGPAFFASRFGMVADRFGVSWMITSPAPARA</sequence>
<evidence type="ECO:0000259" key="1">
    <source>
        <dbReference type="Pfam" id="PF06983"/>
    </source>
</evidence>
<accession>A0A0A0D978</accession>
<dbReference type="PANTHER" id="PTHR33990:SF1">
    <property type="entry name" value="PROTEIN YJDN"/>
    <property type="match status" value="1"/>
</dbReference>
<proteinExistence type="predicted"/>
<organism evidence="2 3">
    <name type="scientific">Inquilinus limosus MP06</name>
    <dbReference type="NCBI Taxonomy" id="1398085"/>
    <lineage>
        <taxon>Bacteria</taxon>
        <taxon>Pseudomonadati</taxon>
        <taxon>Pseudomonadota</taxon>
        <taxon>Alphaproteobacteria</taxon>
        <taxon>Rhodospirillales</taxon>
        <taxon>Rhodospirillaceae</taxon>
        <taxon>Inquilinus</taxon>
    </lineage>
</organism>
<dbReference type="InterPro" id="IPR028973">
    <property type="entry name" value="PhnB-like"/>
</dbReference>
<name>A0A0A0D978_9PROT</name>
<protein>
    <submittedName>
        <fullName evidence="2">3-demethylubiquinone-9 3-methyltransferase</fullName>
    </submittedName>
</protein>
<dbReference type="Gene3D" id="3.10.180.10">
    <property type="entry name" value="2,3-Dihydroxybiphenyl 1,2-Dioxygenase, domain 1"/>
    <property type="match status" value="1"/>
</dbReference>
<evidence type="ECO:0000313" key="3">
    <source>
        <dbReference type="Proteomes" id="UP000029995"/>
    </source>
</evidence>
<keyword evidence="2" id="KW-0489">Methyltransferase</keyword>
<dbReference type="InterPro" id="IPR029068">
    <property type="entry name" value="Glyas_Bleomycin-R_OHBP_Dase"/>
</dbReference>
<reference evidence="2 3" key="1">
    <citation type="submission" date="2014-01" db="EMBL/GenBank/DDBJ databases">
        <title>Genome sequence determination for a cystic fibrosis isolate, Inquilinus limosus.</title>
        <authorList>
            <person name="Pino M."/>
            <person name="Di Conza J."/>
            <person name="Gutkind G."/>
        </authorList>
    </citation>
    <scope>NUCLEOTIDE SEQUENCE [LARGE SCALE GENOMIC DNA]</scope>
    <source>
        <strain evidence="2 3">MP06</strain>
    </source>
</reference>
<dbReference type="CDD" id="cd06588">
    <property type="entry name" value="PhnB_like"/>
    <property type="match status" value="1"/>
</dbReference>
<dbReference type="AlphaFoldDB" id="A0A0A0D978"/>
<dbReference type="GO" id="GO:0032259">
    <property type="term" value="P:methylation"/>
    <property type="evidence" value="ECO:0007669"/>
    <property type="project" value="UniProtKB-KW"/>
</dbReference>
<dbReference type="RefSeq" id="WP_034835310.1">
    <property type="nucleotide sequence ID" value="NZ_JANX01000098.1"/>
</dbReference>
<dbReference type="OrthoDB" id="9795306at2"/>
<comment type="caution">
    <text evidence="2">The sequence shown here is derived from an EMBL/GenBank/DDBJ whole genome shotgun (WGS) entry which is preliminary data.</text>
</comment>
<dbReference type="PANTHER" id="PTHR33990">
    <property type="entry name" value="PROTEIN YJDN-RELATED"/>
    <property type="match status" value="1"/>
</dbReference>
<dbReference type="SUPFAM" id="SSF54593">
    <property type="entry name" value="Glyoxalase/Bleomycin resistance protein/Dihydroxybiphenyl dioxygenase"/>
    <property type="match status" value="1"/>
</dbReference>
<gene>
    <name evidence="2" type="ORF">P409_10645</name>
</gene>
<dbReference type="GO" id="GO:0008168">
    <property type="term" value="F:methyltransferase activity"/>
    <property type="evidence" value="ECO:0007669"/>
    <property type="project" value="UniProtKB-KW"/>
</dbReference>